<gene>
    <name evidence="2" type="ORF">SPARVUS_LOCUS3683880</name>
</gene>
<evidence type="ECO:0000256" key="1">
    <source>
        <dbReference type="SAM" id="Phobius"/>
    </source>
</evidence>
<sequence>MKNYYMGDELCDTVSGHCIFNGFIYLTSLAVFPSVARGKI</sequence>
<dbReference type="EMBL" id="CATNWA010005948">
    <property type="protein sequence ID" value="CAI9551097.1"/>
    <property type="molecule type" value="Genomic_DNA"/>
</dbReference>
<keyword evidence="3" id="KW-1185">Reference proteome</keyword>
<accession>A0ABN9BTR9</accession>
<keyword evidence="1" id="KW-0812">Transmembrane</keyword>
<dbReference type="Proteomes" id="UP001162483">
    <property type="component" value="Unassembled WGS sequence"/>
</dbReference>
<comment type="caution">
    <text evidence="2">The sequence shown here is derived from an EMBL/GenBank/DDBJ whole genome shotgun (WGS) entry which is preliminary data.</text>
</comment>
<reference evidence="2" key="1">
    <citation type="submission" date="2023-05" db="EMBL/GenBank/DDBJ databases">
        <authorList>
            <person name="Stuckert A."/>
        </authorList>
    </citation>
    <scope>NUCLEOTIDE SEQUENCE</scope>
</reference>
<name>A0ABN9BTR9_9NEOB</name>
<evidence type="ECO:0000313" key="3">
    <source>
        <dbReference type="Proteomes" id="UP001162483"/>
    </source>
</evidence>
<keyword evidence="1" id="KW-1133">Transmembrane helix</keyword>
<protein>
    <submittedName>
        <fullName evidence="2">Uncharacterized protein</fullName>
    </submittedName>
</protein>
<feature type="transmembrane region" description="Helical" evidence="1">
    <location>
        <begin position="14"/>
        <end position="36"/>
    </location>
</feature>
<organism evidence="2 3">
    <name type="scientific">Staurois parvus</name>
    <dbReference type="NCBI Taxonomy" id="386267"/>
    <lineage>
        <taxon>Eukaryota</taxon>
        <taxon>Metazoa</taxon>
        <taxon>Chordata</taxon>
        <taxon>Craniata</taxon>
        <taxon>Vertebrata</taxon>
        <taxon>Euteleostomi</taxon>
        <taxon>Amphibia</taxon>
        <taxon>Batrachia</taxon>
        <taxon>Anura</taxon>
        <taxon>Neobatrachia</taxon>
        <taxon>Ranoidea</taxon>
        <taxon>Ranidae</taxon>
        <taxon>Staurois</taxon>
    </lineage>
</organism>
<keyword evidence="1" id="KW-0472">Membrane</keyword>
<proteinExistence type="predicted"/>
<evidence type="ECO:0000313" key="2">
    <source>
        <dbReference type="EMBL" id="CAI9551097.1"/>
    </source>
</evidence>